<dbReference type="HOGENOM" id="CLU_2268884_0_0_1"/>
<dbReference type="VEuPathDB" id="AmoebaDB:DDB_G0279893"/>
<dbReference type="InParanoid" id="Q54W69"/>
<dbReference type="InterPro" id="IPR040328">
    <property type="entry name" value="DDB_G0279899-like"/>
</dbReference>
<dbReference type="PaxDb" id="44689-DDB0206349"/>
<dbReference type="AlphaFoldDB" id="Q54W69"/>
<dbReference type="EMBL" id="AAFI02000034">
    <property type="protein sequence ID" value="EAL67503.1"/>
    <property type="molecule type" value="Genomic_DNA"/>
</dbReference>
<proteinExistence type="predicted"/>
<sequence length="103" mass="11459">MAPKNYHINFGMGQTLYVGAIKKPLSGGSIPPGVSSLFLLDGFDQKIYEIPPSVSVIYVDDIQTEGIPITSNIQIYKSPSCKQQFNNSPCVYPWNCFKIIEEK</sequence>
<dbReference type="dictyBase" id="DDB_G0279893"/>
<dbReference type="KEGG" id="ddi:DDB_G0279893"/>
<dbReference type="GeneID" id="8622265"/>
<organism evidence="1 2">
    <name type="scientific">Dictyostelium discoideum</name>
    <name type="common">Social amoeba</name>
    <dbReference type="NCBI Taxonomy" id="44689"/>
    <lineage>
        <taxon>Eukaryota</taxon>
        <taxon>Amoebozoa</taxon>
        <taxon>Evosea</taxon>
        <taxon>Eumycetozoa</taxon>
        <taxon>Dictyostelia</taxon>
        <taxon>Dictyosteliales</taxon>
        <taxon>Dictyosteliaceae</taxon>
        <taxon>Dictyostelium</taxon>
    </lineage>
</organism>
<dbReference type="RefSeq" id="XP_641466.1">
    <property type="nucleotide sequence ID" value="XM_636374.1"/>
</dbReference>
<evidence type="ECO:0000313" key="2">
    <source>
        <dbReference type="Proteomes" id="UP000002195"/>
    </source>
</evidence>
<dbReference type="PANTHER" id="PTHR31768:SF3">
    <property type="entry name" value="B BOX-TYPE DOMAIN-CONTAINING PROTEIN-RELATED"/>
    <property type="match status" value="1"/>
</dbReference>
<protein>
    <submittedName>
        <fullName evidence="1">Uncharacterized protein</fullName>
    </submittedName>
</protein>
<accession>Q54W69</accession>
<gene>
    <name evidence="1" type="ORF">DDB_G0279893</name>
</gene>
<comment type="caution">
    <text evidence="1">The sequence shown here is derived from an EMBL/GenBank/DDBJ whole genome shotgun (WGS) entry which is preliminary data.</text>
</comment>
<keyword evidence="2" id="KW-1185">Reference proteome</keyword>
<reference evidence="1 2" key="1">
    <citation type="journal article" date="2005" name="Nature">
        <title>The genome of the social amoeba Dictyostelium discoideum.</title>
        <authorList>
            <consortium name="The Dictyostelium discoideum Sequencing Consortium"/>
            <person name="Eichinger L."/>
            <person name="Pachebat J.A."/>
            <person name="Glockner G."/>
            <person name="Rajandream M.A."/>
            <person name="Sucgang R."/>
            <person name="Berriman M."/>
            <person name="Song J."/>
            <person name="Olsen R."/>
            <person name="Szafranski K."/>
            <person name="Xu Q."/>
            <person name="Tunggal B."/>
            <person name="Kummerfeld S."/>
            <person name="Madera M."/>
            <person name="Konfortov B.A."/>
            <person name="Rivero F."/>
            <person name="Bankier A.T."/>
            <person name="Lehmann R."/>
            <person name="Hamlin N."/>
            <person name="Davies R."/>
            <person name="Gaudet P."/>
            <person name="Fey P."/>
            <person name="Pilcher K."/>
            <person name="Chen G."/>
            <person name="Saunders D."/>
            <person name="Sodergren E."/>
            <person name="Davis P."/>
            <person name="Kerhornou A."/>
            <person name="Nie X."/>
            <person name="Hall N."/>
            <person name="Anjard C."/>
            <person name="Hemphill L."/>
            <person name="Bason N."/>
            <person name="Farbrother P."/>
            <person name="Desany B."/>
            <person name="Just E."/>
            <person name="Morio T."/>
            <person name="Rost R."/>
            <person name="Churcher C."/>
            <person name="Cooper J."/>
            <person name="Haydock S."/>
            <person name="van Driessche N."/>
            <person name="Cronin A."/>
            <person name="Goodhead I."/>
            <person name="Muzny D."/>
            <person name="Mourier T."/>
            <person name="Pain A."/>
            <person name="Lu M."/>
            <person name="Harper D."/>
            <person name="Lindsay R."/>
            <person name="Hauser H."/>
            <person name="James K."/>
            <person name="Quiles M."/>
            <person name="Madan Babu M."/>
            <person name="Saito T."/>
            <person name="Buchrieser C."/>
            <person name="Wardroper A."/>
            <person name="Felder M."/>
            <person name="Thangavelu M."/>
            <person name="Johnson D."/>
            <person name="Knights A."/>
            <person name="Loulseged H."/>
            <person name="Mungall K."/>
            <person name="Oliver K."/>
            <person name="Price C."/>
            <person name="Quail M.A."/>
            <person name="Urushihara H."/>
            <person name="Hernandez J."/>
            <person name="Rabbinowitsch E."/>
            <person name="Steffen D."/>
            <person name="Sanders M."/>
            <person name="Ma J."/>
            <person name="Kohara Y."/>
            <person name="Sharp S."/>
            <person name="Simmonds M."/>
            <person name="Spiegler S."/>
            <person name="Tivey A."/>
            <person name="Sugano S."/>
            <person name="White B."/>
            <person name="Walker D."/>
            <person name="Woodward J."/>
            <person name="Winckler T."/>
            <person name="Tanaka Y."/>
            <person name="Shaulsky G."/>
            <person name="Schleicher M."/>
            <person name="Weinstock G."/>
            <person name="Rosenthal A."/>
            <person name="Cox E.C."/>
            <person name="Chisholm R.L."/>
            <person name="Gibbs R."/>
            <person name="Loomis W.F."/>
            <person name="Platzer M."/>
            <person name="Kay R.R."/>
            <person name="Williams J."/>
            <person name="Dear P.H."/>
            <person name="Noegel A.A."/>
            <person name="Barrell B."/>
            <person name="Kuspa A."/>
        </authorList>
    </citation>
    <scope>NUCLEOTIDE SEQUENCE [LARGE SCALE GENOMIC DNA]</scope>
    <source>
        <strain evidence="1 2">AX4</strain>
    </source>
</reference>
<dbReference type="PANTHER" id="PTHR31768">
    <property type="entry name" value="B BOX-TYPE DOMAIN-CONTAINING PROTEIN"/>
    <property type="match status" value="1"/>
</dbReference>
<evidence type="ECO:0000313" key="1">
    <source>
        <dbReference type="EMBL" id="EAL67503.1"/>
    </source>
</evidence>
<name>Q54W69_DICDI</name>
<dbReference type="Proteomes" id="UP000002195">
    <property type="component" value="Unassembled WGS sequence"/>
</dbReference>